<dbReference type="STRING" id="60175.A0A1V6X5H0"/>
<feature type="non-terminal residue" evidence="1">
    <location>
        <position position="1"/>
    </location>
</feature>
<dbReference type="AlphaFoldDB" id="A0A1V6X5H0"/>
<reference evidence="2" key="1">
    <citation type="journal article" date="2017" name="Nat. Microbiol.">
        <title>Global analysis of biosynthetic gene clusters reveals vast potential of secondary metabolite production in Penicillium species.</title>
        <authorList>
            <person name="Nielsen J.C."/>
            <person name="Grijseels S."/>
            <person name="Prigent S."/>
            <person name="Ji B."/>
            <person name="Dainat J."/>
            <person name="Nielsen K.F."/>
            <person name="Frisvad J.C."/>
            <person name="Workman M."/>
            <person name="Nielsen J."/>
        </authorList>
    </citation>
    <scope>NUCLEOTIDE SEQUENCE [LARGE SCALE GENOMIC DNA]</scope>
    <source>
        <strain evidence="2">IBT 13039</strain>
    </source>
</reference>
<evidence type="ECO:0000313" key="1">
    <source>
        <dbReference type="EMBL" id="OQE70391.1"/>
    </source>
</evidence>
<organism evidence="1 2">
    <name type="scientific">Penicillium nalgiovense</name>
    <dbReference type="NCBI Taxonomy" id="60175"/>
    <lineage>
        <taxon>Eukaryota</taxon>
        <taxon>Fungi</taxon>
        <taxon>Dikarya</taxon>
        <taxon>Ascomycota</taxon>
        <taxon>Pezizomycotina</taxon>
        <taxon>Eurotiomycetes</taxon>
        <taxon>Eurotiomycetidae</taxon>
        <taxon>Eurotiales</taxon>
        <taxon>Aspergillaceae</taxon>
        <taxon>Penicillium</taxon>
    </lineage>
</organism>
<name>A0A1V6X5H0_PENNA</name>
<dbReference type="Proteomes" id="UP000191691">
    <property type="component" value="Unassembled WGS sequence"/>
</dbReference>
<feature type="non-terminal residue" evidence="1">
    <location>
        <position position="120"/>
    </location>
</feature>
<dbReference type="EMBL" id="MOOB01000118">
    <property type="protein sequence ID" value="OQE70391.1"/>
    <property type="molecule type" value="Genomic_DNA"/>
</dbReference>
<gene>
    <name evidence="1" type="ORF">PENNAL_c0118G07397</name>
</gene>
<accession>A0A1V6X5H0</accession>
<sequence length="120" mass="13227">ALSAIDIFLNQSSVTQSFGAFPDLARNIFRHSSEIPIPRCIRWLASAFNLTTDGLYDSDGLSQIFKAAVSPSRRMFDVATASLRVAGSLLWQVAPPMVKPAYWPITEEQARVPQTPPTSF</sequence>
<protein>
    <submittedName>
        <fullName evidence="1">Uncharacterized protein</fullName>
    </submittedName>
</protein>
<comment type="caution">
    <text evidence="1">The sequence shown here is derived from an EMBL/GenBank/DDBJ whole genome shotgun (WGS) entry which is preliminary data.</text>
</comment>
<proteinExistence type="predicted"/>
<evidence type="ECO:0000313" key="2">
    <source>
        <dbReference type="Proteomes" id="UP000191691"/>
    </source>
</evidence>
<keyword evidence="2" id="KW-1185">Reference proteome</keyword>